<evidence type="ECO:0000256" key="1">
    <source>
        <dbReference type="SAM" id="MobiDB-lite"/>
    </source>
</evidence>
<keyword evidence="3" id="KW-0732">Signal</keyword>
<gene>
    <name evidence="4" type="ORF">SAMN06295973_3646</name>
</gene>
<evidence type="ECO:0000313" key="5">
    <source>
        <dbReference type="Proteomes" id="UP000190827"/>
    </source>
</evidence>
<evidence type="ECO:0000313" key="4">
    <source>
        <dbReference type="EMBL" id="SKC74358.1"/>
    </source>
</evidence>
<feature type="transmembrane region" description="Helical" evidence="2">
    <location>
        <begin position="413"/>
        <end position="433"/>
    </location>
</feature>
<keyword evidence="5" id="KW-1185">Reference proteome</keyword>
<feature type="region of interest" description="Disordered" evidence="1">
    <location>
        <begin position="493"/>
        <end position="522"/>
    </location>
</feature>
<feature type="transmembrane region" description="Helical" evidence="2">
    <location>
        <begin position="224"/>
        <end position="241"/>
    </location>
</feature>
<feature type="signal peptide" evidence="3">
    <location>
        <begin position="1"/>
        <end position="19"/>
    </location>
</feature>
<dbReference type="InterPro" id="IPR018674">
    <property type="entry name" value="DUF2142_membrane"/>
</dbReference>
<protein>
    <submittedName>
        <fullName evidence="4">Predicted membrane protein</fullName>
    </submittedName>
</protein>
<feature type="transmembrane region" description="Helical" evidence="2">
    <location>
        <begin position="320"/>
        <end position="342"/>
    </location>
</feature>
<feature type="transmembrane region" description="Helical" evidence="2">
    <location>
        <begin position="177"/>
        <end position="195"/>
    </location>
</feature>
<sequence length="522" mass="55621">MFVIAFVCFFAANLLWSLASPLRSSPDEPAHFIRAAAVVRGDLTGQPKAGETWLSESLVPKYIADTQGRTCYAYQPDVSASCDGPVDPDDTPTPAVTTANSNHPLFYAITGLPTLVLDGNAALYGMRGMSALLNAAMLAIATMSLWQFPRARFALMGLVAGFTPMVAFLSGTLNPNGVEVTAAVALISVLLLTLRRASSTRLLWERGAMVVLATLLLSSTRSISLLWVLVIVVAALLAADWRSAKDLFRRPAAIVTVVVSGLVAVGAMAWFLTPLTTYGDGGQTYPEVGTGYWTGFLQMLVSTFDYAQGWIGLFGWIDTALPLSAMAIWTVAAGSLVAAAFIVGRGRALLAPLLLVLVLVFVPAFVQAALVTEMGYIWQGRYTLAMFAVLLVLCGVVIDGSDVVLGVRTTRRLATIALGALVIAHLIAFVNTLRRYTVGSQYSFADMLQHVTWQPPAGWLPLSVAYLVVLTAGAVLLRRRLLNYQDAPVGSVAQTPGRRAEDPLGPAAKLIGDGTANRRAST</sequence>
<comment type="caution">
    <text evidence="4">The sequence shown here is derived from an EMBL/GenBank/DDBJ whole genome shotgun (WGS) entry which is preliminary data.</text>
</comment>
<dbReference type="Pfam" id="PF09913">
    <property type="entry name" value="DUF2142"/>
    <property type="match status" value="1"/>
</dbReference>
<proteinExistence type="predicted"/>
<keyword evidence="2" id="KW-0812">Transmembrane</keyword>
<dbReference type="EMBL" id="FUZO01000003">
    <property type="protein sequence ID" value="SKC74358.1"/>
    <property type="molecule type" value="Genomic_DNA"/>
</dbReference>
<feature type="chain" id="PRO_5046367154" evidence="3">
    <location>
        <begin position="20"/>
        <end position="522"/>
    </location>
</feature>
<feature type="transmembrane region" description="Helical" evidence="2">
    <location>
        <begin position="153"/>
        <end position="171"/>
    </location>
</feature>
<dbReference type="RefSeq" id="WP_167374590.1">
    <property type="nucleotide sequence ID" value="NZ_FUZO01000003.1"/>
</dbReference>
<reference evidence="4 5" key="1">
    <citation type="submission" date="2017-02" db="EMBL/GenBank/DDBJ databases">
        <authorList>
            <person name="Varghese N."/>
            <person name="Submissions S."/>
        </authorList>
    </citation>
    <scope>NUCLEOTIDE SEQUENCE [LARGE SCALE GENOMIC DNA]</scope>
    <source>
        <strain evidence="4 5">VKM Ac-1787</strain>
    </source>
</reference>
<name>A0ABY1LQV9_9MICO</name>
<organism evidence="4 5">
    <name type="scientific">Plantibacter cousiniae</name>
    <name type="common">nom. nud.</name>
    <dbReference type="NCBI Taxonomy" id="199709"/>
    <lineage>
        <taxon>Bacteria</taxon>
        <taxon>Bacillati</taxon>
        <taxon>Actinomycetota</taxon>
        <taxon>Actinomycetes</taxon>
        <taxon>Micrococcales</taxon>
        <taxon>Microbacteriaceae</taxon>
        <taxon>Plantibacter</taxon>
    </lineage>
</organism>
<dbReference type="Proteomes" id="UP000190827">
    <property type="component" value="Unassembled WGS sequence"/>
</dbReference>
<feature type="transmembrane region" description="Helical" evidence="2">
    <location>
        <begin position="382"/>
        <end position="401"/>
    </location>
</feature>
<keyword evidence="2" id="KW-0472">Membrane</keyword>
<evidence type="ECO:0000256" key="2">
    <source>
        <dbReference type="SAM" id="Phobius"/>
    </source>
</evidence>
<feature type="transmembrane region" description="Helical" evidence="2">
    <location>
        <begin position="121"/>
        <end position="141"/>
    </location>
</feature>
<evidence type="ECO:0000256" key="3">
    <source>
        <dbReference type="SAM" id="SignalP"/>
    </source>
</evidence>
<keyword evidence="2" id="KW-1133">Transmembrane helix</keyword>
<feature type="transmembrane region" description="Helical" evidence="2">
    <location>
        <begin position="349"/>
        <end position="370"/>
    </location>
</feature>
<feature type="transmembrane region" description="Helical" evidence="2">
    <location>
        <begin position="253"/>
        <end position="272"/>
    </location>
</feature>
<accession>A0ABY1LQV9</accession>
<feature type="transmembrane region" description="Helical" evidence="2">
    <location>
        <begin position="457"/>
        <end position="477"/>
    </location>
</feature>